<evidence type="ECO:0000313" key="2">
    <source>
        <dbReference type="Proteomes" id="UP000053144"/>
    </source>
</evidence>
<dbReference type="AlphaFoldDB" id="A0A0L9VCI8"/>
<accession>A0A0L9VCI8</accession>
<dbReference type="Proteomes" id="UP000053144">
    <property type="component" value="Chromosome 9"/>
</dbReference>
<dbReference type="EMBL" id="CM003379">
    <property type="protein sequence ID" value="KOM52369.1"/>
    <property type="molecule type" value="Genomic_DNA"/>
</dbReference>
<proteinExistence type="predicted"/>
<reference evidence="2" key="1">
    <citation type="journal article" date="2015" name="Proc. Natl. Acad. Sci. U.S.A.">
        <title>Genome sequencing of adzuki bean (Vigna angularis) provides insight into high starch and low fat accumulation and domestication.</title>
        <authorList>
            <person name="Yang K."/>
            <person name="Tian Z."/>
            <person name="Chen C."/>
            <person name="Luo L."/>
            <person name="Zhao B."/>
            <person name="Wang Z."/>
            <person name="Yu L."/>
            <person name="Li Y."/>
            <person name="Sun Y."/>
            <person name="Li W."/>
            <person name="Chen Y."/>
            <person name="Li Y."/>
            <person name="Zhang Y."/>
            <person name="Ai D."/>
            <person name="Zhao J."/>
            <person name="Shang C."/>
            <person name="Ma Y."/>
            <person name="Wu B."/>
            <person name="Wang M."/>
            <person name="Gao L."/>
            <person name="Sun D."/>
            <person name="Zhang P."/>
            <person name="Guo F."/>
            <person name="Wang W."/>
            <person name="Li Y."/>
            <person name="Wang J."/>
            <person name="Varshney R.K."/>
            <person name="Wang J."/>
            <person name="Ling H.Q."/>
            <person name="Wan P."/>
        </authorList>
    </citation>
    <scope>NUCLEOTIDE SEQUENCE</scope>
    <source>
        <strain evidence="2">cv. Jingnong 6</strain>
    </source>
</reference>
<evidence type="ECO:0000313" key="1">
    <source>
        <dbReference type="EMBL" id="KOM52369.1"/>
    </source>
</evidence>
<protein>
    <submittedName>
        <fullName evidence="1">Uncharacterized protein</fullName>
    </submittedName>
</protein>
<gene>
    <name evidence="1" type="ORF">LR48_Vigan09g102800</name>
</gene>
<sequence>MKLGHYRLIKLGHYRLALLPYETWALPPYETWALPPYELGYYRLKKLGHYRPATVMRLIRHHSPWIIWKHPRLGPLATPHHMVQSSLHEKKDHWSFRMAPKTELPCNHSIHPQITTMYPLLEDHGITYMNHTITLKLNPRHE</sequence>
<dbReference type="Gramene" id="KOM52369">
    <property type="protein sequence ID" value="KOM52369"/>
    <property type="gene ID" value="LR48_Vigan09g102800"/>
</dbReference>
<name>A0A0L9VCI8_PHAAN</name>
<organism evidence="1 2">
    <name type="scientific">Phaseolus angularis</name>
    <name type="common">Azuki bean</name>
    <name type="synonym">Vigna angularis</name>
    <dbReference type="NCBI Taxonomy" id="3914"/>
    <lineage>
        <taxon>Eukaryota</taxon>
        <taxon>Viridiplantae</taxon>
        <taxon>Streptophyta</taxon>
        <taxon>Embryophyta</taxon>
        <taxon>Tracheophyta</taxon>
        <taxon>Spermatophyta</taxon>
        <taxon>Magnoliopsida</taxon>
        <taxon>eudicotyledons</taxon>
        <taxon>Gunneridae</taxon>
        <taxon>Pentapetalae</taxon>
        <taxon>rosids</taxon>
        <taxon>fabids</taxon>
        <taxon>Fabales</taxon>
        <taxon>Fabaceae</taxon>
        <taxon>Papilionoideae</taxon>
        <taxon>50 kb inversion clade</taxon>
        <taxon>NPAAA clade</taxon>
        <taxon>indigoferoid/millettioid clade</taxon>
        <taxon>Phaseoleae</taxon>
        <taxon>Vigna</taxon>
    </lineage>
</organism>